<dbReference type="InterPro" id="IPR018244">
    <property type="entry name" value="Allrgn_V5/Tpx1_CS"/>
</dbReference>
<comment type="caution">
    <text evidence="3">The sequence shown here is derived from an EMBL/GenBank/DDBJ whole genome shotgun (WGS) entry which is preliminary data.</text>
</comment>
<feature type="compositionally biased region" description="Basic and acidic residues" evidence="1">
    <location>
        <begin position="175"/>
        <end position="206"/>
    </location>
</feature>
<dbReference type="Proteomes" id="UP000541610">
    <property type="component" value="Unassembled WGS sequence"/>
</dbReference>
<dbReference type="Pfam" id="PF00188">
    <property type="entry name" value="CAP"/>
    <property type="match status" value="1"/>
</dbReference>
<evidence type="ECO:0000313" key="3">
    <source>
        <dbReference type="EMBL" id="KAF4697670.1"/>
    </source>
</evidence>
<feature type="domain" description="SCP" evidence="2">
    <location>
        <begin position="22"/>
        <end position="77"/>
    </location>
</feature>
<organism evidence="3 4">
    <name type="scientific">Perkinsus olseni</name>
    <name type="common">Perkinsus atlanticus</name>
    <dbReference type="NCBI Taxonomy" id="32597"/>
    <lineage>
        <taxon>Eukaryota</taxon>
        <taxon>Sar</taxon>
        <taxon>Alveolata</taxon>
        <taxon>Perkinsozoa</taxon>
        <taxon>Perkinsea</taxon>
        <taxon>Perkinsida</taxon>
        <taxon>Perkinsidae</taxon>
        <taxon>Perkinsus</taxon>
    </lineage>
</organism>
<dbReference type="GO" id="GO:0005576">
    <property type="term" value="C:extracellular region"/>
    <property type="evidence" value="ECO:0007669"/>
    <property type="project" value="InterPro"/>
</dbReference>
<evidence type="ECO:0000259" key="2">
    <source>
        <dbReference type="Pfam" id="PF00188"/>
    </source>
</evidence>
<dbReference type="AlphaFoldDB" id="A0A7J6PPV9"/>
<feature type="compositionally biased region" description="Low complexity" evidence="1">
    <location>
        <begin position="209"/>
        <end position="253"/>
    </location>
</feature>
<name>A0A7J6PPV9_PEROL</name>
<gene>
    <name evidence="3" type="ORF">FOZ60_000022</name>
</gene>
<evidence type="ECO:0000313" key="4">
    <source>
        <dbReference type="Proteomes" id="UP000541610"/>
    </source>
</evidence>
<dbReference type="InterPro" id="IPR014044">
    <property type="entry name" value="CAP_dom"/>
</dbReference>
<reference evidence="3 4" key="1">
    <citation type="submission" date="2020-04" db="EMBL/GenBank/DDBJ databases">
        <title>Perkinsus olseni comparative genomics.</title>
        <authorList>
            <person name="Bogema D.R."/>
        </authorList>
    </citation>
    <scope>NUCLEOTIDE SEQUENCE [LARGE SCALE GENOMIC DNA]</scope>
    <source>
        <strain evidence="3">00978-12</strain>
    </source>
</reference>
<protein>
    <recommendedName>
        <fullName evidence="2">SCP domain-containing protein</fullName>
    </recommendedName>
</protein>
<proteinExistence type="predicted"/>
<accession>A0A7J6PPV9</accession>
<feature type="compositionally biased region" description="Polar residues" evidence="1">
    <location>
        <begin position="258"/>
        <end position="268"/>
    </location>
</feature>
<dbReference type="PROSITE" id="PS01009">
    <property type="entry name" value="CRISP_1"/>
    <property type="match status" value="1"/>
</dbReference>
<sequence length="382" mass="43299">MAQPVPPPWCNKRSQLFNQHCAVGAWYKEYEQYWNCDPSKDWRTIHRLGHWTAMIWKGTNTLGCAVSSSGHHFVCHYGNSKCDSTKDMCMIESRAQQPMGLPNFNTARCEGEECVACLARSEPQRRAREKFCRQAHLHNDPPHQLPGRDPRKVYRTLRPPRIAGSHPSTWNVKDGGWRETYTRGKDGKPSRHVPDPQYKPELDTKPPRRATTTTTTRRPSIVTRITTTTTTTTTTSSTTTTAASTVRTRASVRPSRPPQTTAQPRSSSRTIDVAGIVRNSLGEDTAQLSKAIRAFQKNRRLFVRQLAAFLSIVQSLTYRKMRVDESYLSSVATEVFGTSPWQCRFRIVKAGKHFKALGRRRRSRAVVRVGELLIQLAAAIPR</sequence>
<evidence type="ECO:0000256" key="1">
    <source>
        <dbReference type="SAM" id="MobiDB-lite"/>
    </source>
</evidence>
<feature type="region of interest" description="Disordered" evidence="1">
    <location>
        <begin position="158"/>
        <end position="268"/>
    </location>
</feature>
<dbReference type="Gene3D" id="3.40.33.10">
    <property type="entry name" value="CAP"/>
    <property type="match status" value="1"/>
</dbReference>
<dbReference type="OrthoDB" id="337038at2759"/>
<dbReference type="InterPro" id="IPR035940">
    <property type="entry name" value="CAP_sf"/>
</dbReference>
<dbReference type="CDD" id="cd05380">
    <property type="entry name" value="CAP_euk"/>
    <property type="match status" value="1"/>
</dbReference>
<dbReference type="EMBL" id="JABANP010000001">
    <property type="protein sequence ID" value="KAF4697670.1"/>
    <property type="molecule type" value="Genomic_DNA"/>
</dbReference>
<dbReference type="SUPFAM" id="SSF55797">
    <property type="entry name" value="PR-1-like"/>
    <property type="match status" value="1"/>
</dbReference>